<proteinExistence type="predicted"/>
<evidence type="ECO:0000256" key="1">
    <source>
        <dbReference type="SAM" id="SignalP"/>
    </source>
</evidence>
<dbReference type="Proteomes" id="UP000580250">
    <property type="component" value="Unassembled WGS sequence"/>
</dbReference>
<dbReference type="EMBL" id="CAJEWN010000423">
    <property type="protein sequence ID" value="CAD2182155.1"/>
    <property type="molecule type" value="Genomic_DNA"/>
</dbReference>
<protein>
    <submittedName>
        <fullName evidence="2">Uncharacterized protein</fullName>
    </submittedName>
</protein>
<accession>A0A6V7W4Q1</accession>
<evidence type="ECO:0000313" key="2">
    <source>
        <dbReference type="EMBL" id="CAD2182155.1"/>
    </source>
</evidence>
<comment type="caution">
    <text evidence="2">The sequence shown here is derived from an EMBL/GenBank/DDBJ whole genome shotgun (WGS) entry which is preliminary data.</text>
</comment>
<feature type="signal peptide" evidence="1">
    <location>
        <begin position="1"/>
        <end position="18"/>
    </location>
</feature>
<evidence type="ECO:0000313" key="3">
    <source>
        <dbReference type="Proteomes" id="UP000580250"/>
    </source>
</evidence>
<feature type="chain" id="PRO_5027727681" evidence="1">
    <location>
        <begin position="19"/>
        <end position="64"/>
    </location>
</feature>
<name>A0A6V7W4Q1_MELEN</name>
<keyword evidence="1" id="KW-0732">Signal</keyword>
<sequence length="64" mass="7695">MLIFAVRLLFAFLKLLEEKINLDSNSGEGYFVINREGYFIHQNREYRVHMPAKIYNSPNFYLFC</sequence>
<gene>
    <name evidence="2" type="ORF">MENT_LOCUS34345</name>
</gene>
<organism evidence="2 3">
    <name type="scientific">Meloidogyne enterolobii</name>
    <name type="common">Root-knot nematode worm</name>
    <name type="synonym">Meloidogyne mayaguensis</name>
    <dbReference type="NCBI Taxonomy" id="390850"/>
    <lineage>
        <taxon>Eukaryota</taxon>
        <taxon>Metazoa</taxon>
        <taxon>Ecdysozoa</taxon>
        <taxon>Nematoda</taxon>
        <taxon>Chromadorea</taxon>
        <taxon>Rhabditida</taxon>
        <taxon>Tylenchina</taxon>
        <taxon>Tylenchomorpha</taxon>
        <taxon>Tylenchoidea</taxon>
        <taxon>Meloidogynidae</taxon>
        <taxon>Meloidogyninae</taxon>
        <taxon>Meloidogyne</taxon>
    </lineage>
</organism>
<reference evidence="2 3" key="1">
    <citation type="submission" date="2020-08" db="EMBL/GenBank/DDBJ databases">
        <authorList>
            <person name="Koutsovoulos G."/>
            <person name="Danchin GJ E."/>
        </authorList>
    </citation>
    <scope>NUCLEOTIDE SEQUENCE [LARGE SCALE GENOMIC DNA]</scope>
</reference>
<dbReference type="AlphaFoldDB" id="A0A6V7W4Q1"/>